<accession>A0AC61L760</accession>
<dbReference type="Proteomes" id="UP000248329">
    <property type="component" value="Unassembled WGS sequence"/>
</dbReference>
<protein>
    <submittedName>
        <fullName evidence="1">Uncharacterized protein</fullName>
    </submittedName>
</protein>
<organism evidence="1 2">
    <name type="scientific">Candidatus Methanogaster sp</name>
    <dbReference type="NCBI Taxonomy" id="3386292"/>
    <lineage>
        <taxon>Archaea</taxon>
        <taxon>Methanobacteriati</taxon>
        <taxon>Methanobacteriota</taxon>
        <taxon>Stenosarchaea group</taxon>
        <taxon>Methanomicrobia</taxon>
        <taxon>Methanosarcinales</taxon>
        <taxon>ANME-2 cluster</taxon>
        <taxon>Candidatus Methanogasteraceae</taxon>
        <taxon>Candidatus Methanogaster</taxon>
    </lineage>
</organism>
<evidence type="ECO:0000313" key="1">
    <source>
        <dbReference type="EMBL" id="PXF62191.1"/>
    </source>
</evidence>
<name>A0AC61L760_9EURY</name>
<dbReference type="EMBL" id="PQXF01000001">
    <property type="protein sequence ID" value="PXF62191.1"/>
    <property type="molecule type" value="Genomic_DNA"/>
</dbReference>
<comment type="caution">
    <text evidence="1">The sequence shown here is derived from an EMBL/GenBank/DDBJ whole genome shotgun (WGS) entry which is preliminary data.</text>
</comment>
<sequence length="592" mass="64657">MNIGYDPSVVHVTGVTGSSDSTVVAKNIDNTTGLVRILASNLGGVSGDIVFANVKFMTVGPGSTSLNINVIELCDTSYNDIPANISDGSIRICDLDMYLCSIDFSPAWMSNATDITVTLFNNGTGDACNFTLNVTMTSDCATNWTNITNMSVCANAYKNITVTSPPLLHCCNYTVNVTLDPENKIIESNETNNTATETFHAIRVKLKVTHHYGNTTAYNGVLSGNNPVVMFELYKNVTNYTTPYELLTSEADVLLLPDGFNISGINRSCASSPGMSTWYLNRSVGGEDPECPPGRPIYWHLFMNGVPTPNMPHRMYDYTLSCGEVAHIGLLKYVNSGSADDYFRSRPIMDFPEPLKHGYNGTFNDTTIVYPSNDPGGDYAALAADIKDNLVKNCSTHCINLSKHVHIRMDVTVGNNNSTHHLILIGAMQENSLIALANANHTEIGMPMYFDSNGWLIDDWLYNGNDPDVPDCCNKKNSSYHSAVMACDNLFDNADTTDSWMDAGLTMWIASGVTDYYAKDAAGMLTIECNQSLWDDKRFWNRSRTTSDGSGGCGDVDGNCEVNWFDYIALKCVVTGIPGWTLNCCDDCGCDV</sequence>
<proteinExistence type="predicted"/>
<gene>
    <name evidence="1" type="ORF">C4B59_00855</name>
</gene>
<evidence type="ECO:0000313" key="2">
    <source>
        <dbReference type="Proteomes" id="UP000248329"/>
    </source>
</evidence>
<reference evidence="1" key="1">
    <citation type="submission" date="2018-01" db="EMBL/GenBank/DDBJ databases">
        <authorList>
            <person name="Krukenberg V."/>
        </authorList>
    </citation>
    <scope>NUCLEOTIDE SEQUENCE</scope>
    <source>
        <strain evidence="1">E20ANME2</strain>
    </source>
</reference>